<dbReference type="PANTHER" id="PTHR42732">
    <property type="entry name" value="BETA-GALACTOSIDASE"/>
    <property type="match status" value="1"/>
</dbReference>
<comment type="caution">
    <text evidence="6">The sequence shown here is derived from an EMBL/GenBank/DDBJ whole genome shotgun (WGS) entry which is preliminary data.</text>
</comment>
<dbReference type="Gene3D" id="2.60.120.260">
    <property type="entry name" value="Galactose-binding domain-like"/>
    <property type="match status" value="1"/>
</dbReference>
<dbReference type="SUPFAM" id="SSF51445">
    <property type="entry name" value="(Trans)glycosidases"/>
    <property type="match status" value="1"/>
</dbReference>
<dbReference type="Pfam" id="PF00703">
    <property type="entry name" value="Glyco_hydro_2"/>
    <property type="match status" value="1"/>
</dbReference>
<dbReference type="InterPro" id="IPR006102">
    <property type="entry name" value="Ig-like_GH2"/>
</dbReference>
<dbReference type="PRINTS" id="PR00132">
    <property type="entry name" value="GLHYDRLASE2"/>
</dbReference>
<dbReference type="SUPFAM" id="SSF49303">
    <property type="entry name" value="beta-Galactosidase/glucuronidase domain"/>
    <property type="match status" value="1"/>
</dbReference>
<dbReference type="AlphaFoldDB" id="A0AA37XC15"/>
<evidence type="ECO:0000256" key="3">
    <source>
        <dbReference type="ARBA" id="ARBA00023295"/>
    </source>
</evidence>
<proteinExistence type="inferred from homology"/>
<evidence type="ECO:0000313" key="7">
    <source>
        <dbReference type="Proteomes" id="UP001157160"/>
    </source>
</evidence>
<dbReference type="InterPro" id="IPR008979">
    <property type="entry name" value="Galactose-bd-like_sf"/>
</dbReference>
<dbReference type="InterPro" id="IPR006103">
    <property type="entry name" value="Glyco_hydro_2_cat"/>
</dbReference>
<sequence>MRSAPLLDGWTVSPKRGLFDGVGGDVAPAKPVTLPHDAMLELPRSPEAPSAEHGGYFPGGAVEYARTVRVDPSQVSTLVLDGVYRDAVVFVNDAFAGQWTSGYSRFSVPLDPYLLEDGTAVLRVEARAHKDSRWYTGLGIHRDVHLLTGPRVHLAVDGVTVTTPDLDDAGAIVQVESRVVNASVRTRTVLVETELRAPGGEVVGAGRSPITLLAGETGTARQRIWVAQPALWGPDSPVLHEAVVTVTGPDGVDAESATFGIRRIQLDAQHGLRINGEVVKLRGTCIHHDNGVIGARSIAAAEERRVRLLKQAGFNAIRSAHNPISPALLDACDRHGVLVMDEAFDMWNEAKSPFDGSLTFAEWALRDLAAMVAKDRNHPSVVLYSIGNEIPETGRPHGSRVGRLLADELHRLDPSRFTTNGINGLVSIIRELPPMGGADADAGPVDINAQMASMGARMSELVASDLVTDRTEESFAALDVAGFNYGETRYASDAERFPNRIAVGSETFPSRIDLSWPLVAELPHVIGDFTWTGWDYLGEAGIGRIDYTETGGAFSGTSGPYPYQLAWCGDLDITGHRRPASYYREIVFGLRSDPTWPCAARAWTACCRLAAPGRGRMR</sequence>
<dbReference type="EMBL" id="BSUL01000001">
    <property type="protein sequence ID" value="GMA29100.1"/>
    <property type="molecule type" value="Genomic_DNA"/>
</dbReference>
<accession>A0AA37XC15</accession>
<feature type="domain" description="Glycoside hydrolase family 2 immunoglobulin-like beta-sandwich" evidence="4">
    <location>
        <begin position="161"/>
        <end position="262"/>
    </location>
</feature>
<dbReference type="InterPro" id="IPR017853">
    <property type="entry name" value="GH"/>
</dbReference>
<dbReference type="InterPro" id="IPR006101">
    <property type="entry name" value="Glyco_hydro_2"/>
</dbReference>
<organism evidence="6 7">
    <name type="scientific">Arenivirga flava</name>
    <dbReference type="NCBI Taxonomy" id="1930060"/>
    <lineage>
        <taxon>Bacteria</taxon>
        <taxon>Bacillati</taxon>
        <taxon>Actinomycetota</taxon>
        <taxon>Actinomycetes</taxon>
        <taxon>Micrococcales</taxon>
        <taxon>Microbacteriaceae</taxon>
        <taxon>Arenivirga</taxon>
    </lineage>
</organism>
<keyword evidence="2" id="KW-0378">Hydrolase</keyword>
<gene>
    <name evidence="6" type="ORF">GCM10025874_23530</name>
</gene>
<dbReference type="SUPFAM" id="SSF49785">
    <property type="entry name" value="Galactose-binding domain-like"/>
    <property type="match status" value="1"/>
</dbReference>
<dbReference type="GO" id="GO:0004553">
    <property type="term" value="F:hydrolase activity, hydrolyzing O-glycosyl compounds"/>
    <property type="evidence" value="ECO:0007669"/>
    <property type="project" value="InterPro"/>
</dbReference>
<name>A0AA37XC15_9MICO</name>
<dbReference type="PANTHER" id="PTHR42732:SF1">
    <property type="entry name" value="BETA-MANNOSIDASE"/>
    <property type="match status" value="1"/>
</dbReference>
<evidence type="ECO:0000256" key="1">
    <source>
        <dbReference type="ARBA" id="ARBA00007401"/>
    </source>
</evidence>
<keyword evidence="7" id="KW-1185">Reference proteome</keyword>
<evidence type="ECO:0008006" key="8">
    <source>
        <dbReference type="Google" id="ProtNLM"/>
    </source>
</evidence>
<dbReference type="InterPro" id="IPR036156">
    <property type="entry name" value="Beta-gal/glucu_dom_sf"/>
</dbReference>
<dbReference type="Pfam" id="PF02836">
    <property type="entry name" value="Glyco_hydro_2_C"/>
    <property type="match status" value="1"/>
</dbReference>
<keyword evidence="3" id="KW-0326">Glycosidase</keyword>
<evidence type="ECO:0000259" key="4">
    <source>
        <dbReference type="Pfam" id="PF00703"/>
    </source>
</evidence>
<protein>
    <recommendedName>
        <fullName evidence="8">Glycoside hydrolase family 2</fullName>
    </recommendedName>
</protein>
<dbReference type="InterPro" id="IPR051913">
    <property type="entry name" value="GH2_Domain-Containing"/>
</dbReference>
<feature type="domain" description="Glycoside hydrolase family 2 catalytic" evidence="5">
    <location>
        <begin position="272"/>
        <end position="418"/>
    </location>
</feature>
<dbReference type="Proteomes" id="UP001157160">
    <property type="component" value="Unassembled WGS sequence"/>
</dbReference>
<evidence type="ECO:0000256" key="2">
    <source>
        <dbReference type="ARBA" id="ARBA00022801"/>
    </source>
</evidence>
<comment type="similarity">
    <text evidence="1">Belongs to the glycosyl hydrolase 2 family.</text>
</comment>
<dbReference type="GO" id="GO:0005975">
    <property type="term" value="P:carbohydrate metabolic process"/>
    <property type="evidence" value="ECO:0007669"/>
    <property type="project" value="InterPro"/>
</dbReference>
<dbReference type="InterPro" id="IPR013783">
    <property type="entry name" value="Ig-like_fold"/>
</dbReference>
<evidence type="ECO:0000313" key="6">
    <source>
        <dbReference type="EMBL" id="GMA29100.1"/>
    </source>
</evidence>
<evidence type="ECO:0000259" key="5">
    <source>
        <dbReference type="Pfam" id="PF02836"/>
    </source>
</evidence>
<dbReference type="Gene3D" id="3.20.20.80">
    <property type="entry name" value="Glycosidases"/>
    <property type="match status" value="1"/>
</dbReference>
<dbReference type="Gene3D" id="2.60.40.10">
    <property type="entry name" value="Immunoglobulins"/>
    <property type="match status" value="1"/>
</dbReference>
<reference evidence="6 7" key="1">
    <citation type="journal article" date="2014" name="Int. J. Syst. Evol. Microbiol.">
        <title>Complete genome sequence of Corynebacterium casei LMG S-19264T (=DSM 44701T), isolated from a smear-ripened cheese.</title>
        <authorList>
            <consortium name="US DOE Joint Genome Institute (JGI-PGF)"/>
            <person name="Walter F."/>
            <person name="Albersmeier A."/>
            <person name="Kalinowski J."/>
            <person name="Ruckert C."/>
        </authorList>
    </citation>
    <scope>NUCLEOTIDE SEQUENCE [LARGE SCALE GENOMIC DNA]</scope>
    <source>
        <strain evidence="6 7">NBRC 112289</strain>
    </source>
</reference>
<dbReference type="RefSeq" id="WP_284232885.1">
    <property type="nucleotide sequence ID" value="NZ_BSUL01000001.1"/>
</dbReference>